<evidence type="ECO:0000313" key="10">
    <source>
        <dbReference type="EMBL" id="PPA72058.1"/>
    </source>
</evidence>
<dbReference type="GO" id="GO:0044781">
    <property type="term" value="P:bacterial-type flagellum organization"/>
    <property type="evidence" value="ECO:0007669"/>
    <property type="project" value="UniProtKB-KW"/>
</dbReference>
<keyword evidence="10" id="KW-0969">Cilium</keyword>
<dbReference type="Pfam" id="PF02108">
    <property type="entry name" value="FliH"/>
    <property type="match status" value="1"/>
</dbReference>
<accession>A0A2S5GGG4</accession>
<evidence type="ECO:0000256" key="2">
    <source>
        <dbReference type="ARBA" id="ARBA00006602"/>
    </source>
</evidence>
<evidence type="ECO:0000313" key="11">
    <source>
        <dbReference type="Proteomes" id="UP000239047"/>
    </source>
</evidence>
<dbReference type="InterPro" id="IPR022524">
    <property type="entry name" value="FliH_Bacilli"/>
</dbReference>
<comment type="caution">
    <text evidence="10">The sequence shown here is derived from an EMBL/GenBank/DDBJ whole genome shotgun (WGS) entry which is preliminary data.</text>
</comment>
<keyword evidence="6" id="KW-1006">Bacterial flagellum protein export</keyword>
<reference evidence="10 11" key="1">
    <citation type="submission" date="2018-02" db="EMBL/GenBank/DDBJ databases">
        <title>Jeotgalibacillus proteolyticum sp. nov. a protease producing bacterium isolated from ocean sediments of Laizhou Bay.</title>
        <authorList>
            <person name="Li Y."/>
        </authorList>
    </citation>
    <scope>NUCLEOTIDE SEQUENCE [LARGE SCALE GENOMIC DNA]</scope>
    <source>
        <strain evidence="10 11">22-7</strain>
    </source>
</reference>
<evidence type="ECO:0000256" key="5">
    <source>
        <dbReference type="ARBA" id="ARBA00022927"/>
    </source>
</evidence>
<evidence type="ECO:0000256" key="6">
    <source>
        <dbReference type="ARBA" id="ARBA00023225"/>
    </source>
</evidence>
<proteinExistence type="inferred from homology"/>
<keyword evidence="10" id="KW-0282">Flagellum</keyword>
<evidence type="ECO:0000256" key="8">
    <source>
        <dbReference type="SAM" id="Coils"/>
    </source>
</evidence>
<gene>
    <name evidence="10" type="primary">fliH</name>
    <name evidence="10" type="ORF">C4B60_01365</name>
</gene>
<feature type="domain" description="Flagellar assembly protein FliH/Type III secretion system HrpE" evidence="9">
    <location>
        <begin position="118"/>
        <end position="244"/>
    </location>
</feature>
<keyword evidence="10" id="KW-0966">Cell projection</keyword>
<dbReference type="Proteomes" id="UP000239047">
    <property type="component" value="Unassembled WGS sequence"/>
</dbReference>
<feature type="coiled-coil region" evidence="8">
    <location>
        <begin position="62"/>
        <end position="138"/>
    </location>
</feature>
<evidence type="ECO:0000256" key="1">
    <source>
        <dbReference type="ARBA" id="ARBA00003041"/>
    </source>
</evidence>
<dbReference type="RefSeq" id="WP_104055968.1">
    <property type="nucleotide sequence ID" value="NZ_PREZ01000001.1"/>
</dbReference>
<dbReference type="GO" id="GO:0005829">
    <property type="term" value="C:cytosol"/>
    <property type="evidence" value="ECO:0007669"/>
    <property type="project" value="TreeGrafter"/>
</dbReference>
<evidence type="ECO:0000256" key="3">
    <source>
        <dbReference type="ARBA" id="ARBA00022448"/>
    </source>
</evidence>
<sequence>MSRIIKADFVQSPSLHAKSIPFQPFSIAGTDVHEFEHQTLNQTQEESSRILAEANMQALSAIDEAEAKAAQVFKQIDNEKLKWENERVNLQREAYEKAFAQGYEEGREKGFAELHHSVEEARNIVSSTKEALQEHLDRNEKVILQLAMASAEKIMGQALKEDPSSYLSIVKKGLKEVREMKEIKLFIAVEQFALINEKRSELFGLFPPEIQLYLYPEEELEPYQGFIETKNGRIDISLDTQLDEMKQKLKAVLESSR</sequence>
<keyword evidence="5" id="KW-0653">Protein transport</keyword>
<keyword evidence="11" id="KW-1185">Reference proteome</keyword>
<dbReference type="InterPro" id="IPR018035">
    <property type="entry name" value="Flagellar_FliH/T3SS_HrpE"/>
</dbReference>
<organism evidence="10 11">
    <name type="scientific">Jeotgalibacillus proteolyticus</name>
    <dbReference type="NCBI Taxonomy" id="2082395"/>
    <lineage>
        <taxon>Bacteria</taxon>
        <taxon>Bacillati</taxon>
        <taxon>Bacillota</taxon>
        <taxon>Bacilli</taxon>
        <taxon>Bacillales</taxon>
        <taxon>Caryophanaceae</taxon>
        <taxon>Jeotgalibacillus</taxon>
    </lineage>
</organism>
<evidence type="ECO:0000256" key="7">
    <source>
        <dbReference type="NCBIfam" id="TIGR03825"/>
    </source>
</evidence>
<name>A0A2S5GGG4_9BACL</name>
<dbReference type="AlphaFoldDB" id="A0A2S5GGG4"/>
<dbReference type="InterPro" id="IPR051472">
    <property type="entry name" value="T3SS_Stator/FliH"/>
</dbReference>
<keyword evidence="3" id="KW-0813">Transport</keyword>
<comment type="similarity">
    <text evidence="2">Belongs to the FliH family.</text>
</comment>
<dbReference type="PANTHER" id="PTHR34982:SF1">
    <property type="entry name" value="FLAGELLAR ASSEMBLY PROTEIN FLIH"/>
    <property type="match status" value="1"/>
</dbReference>
<keyword evidence="4" id="KW-1005">Bacterial flagellum biogenesis</keyword>
<comment type="function">
    <text evidence="1">Needed for flagellar regrowth and assembly.</text>
</comment>
<dbReference type="OrthoDB" id="19020at2"/>
<dbReference type="EMBL" id="PREZ01000001">
    <property type="protein sequence ID" value="PPA72058.1"/>
    <property type="molecule type" value="Genomic_DNA"/>
</dbReference>
<dbReference type="GO" id="GO:0015031">
    <property type="term" value="P:protein transport"/>
    <property type="evidence" value="ECO:0007669"/>
    <property type="project" value="UniProtKB-KW"/>
</dbReference>
<evidence type="ECO:0000259" key="9">
    <source>
        <dbReference type="Pfam" id="PF02108"/>
    </source>
</evidence>
<keyword evidence="8" id="KW-0175">Coiled coil</keyword>
<evidence type="ECO:0000256" key="4">
    <source>
        <dbReference type="ARBA" id="ARBA00022795"/>
    </source>
</evidence>
<dbReference type="PANTHER" id="PTHR34982">
    <property type="entry name" value="YOP PROTEINS TRANSLOCATION PROTEIN L"/>
    <property type="match status" value="1"/>
</dbReference>
<dbReference type="NCBIfam" id="TIGR03825">
    <property type="entry name" value="FliH_bacil"/>
    <property type="match status" value="1"/>
</dbReference>
<protein>
    <recommendedName>
        <fullName evidence="7">Flagellar assembly protein FliH</fullName>
    </recommendedName>
</protein>